<gene>
    <name evidence="1" type="ORF">J2T09_000324</name>
</gene>
<organism evidence="1 2">
    <name type="scientific">Neorhizobium huautlense</name>
    <dbReference type="NCBI Taxonomy" id="67774"/>
    <lineage>
        <taxon>Bacteria</taxon>
        <taxon>Pseudomonadati</taxon>
        <taxon>Pseudomonadota</taxon>
        <taxon>Alphaproteobacteria</taxon>
        <taxon>Hyphomicrobiales</taxon>
        <taxon>Rhizobiaceae</taxon>
        <taxon>Rhizobium/Agrobacterium group</taxon>
        <taxon>Neorhizobium</taxon>
    </lineage>
</organism>
<dbReference type="RefSeq" id="WP_306830343.1">
    <property type="nucleotide sequence ID" value="NZ_JAUSRF010000001.1"/>
</dbReference>
<keyword evidence="2" id="KW-1185">Reference proteome</keyword>
<name>A0ABT9PM91_9HYPH</name>
<protein>
    <submittedName>
        <fullName evidence="1">Uncharacterized protein</fullName>
    </submittedName>
</protein>
<reference evidence="1 2" key="1">
    <citation type="submission" date="2023-07" db="EMBL/GenBank/DDBJ databases">
        <title>Sorghum-associated microbial communities from plants grown in Nebraska, USA.</title>
        <authorList>
            <person name="Schachtman D."/>
        </authorList>
    </citation>
    <scope>NUCLEOTIDE SEQUENCE [LARGE SCALE GENOMIC DNA]</scope>
    <source>
        <strain evidence="1 2">DS1307</strain>
    </source>
</reference>
<dbReference type="Proteomes" id="UP001241472">
    <property type="component" value="Unassembled WGS sequence"/>
</dbReference>
<accession>A0ABT9PM91</accession>
<comment type="caution">
    <text evidence="1">The sequence shown here is derived from an EMBL/GenBank/DDBJ whole genome shotgun (WGS) entry which is preliminary data.</text>
</comment>
<evidence type="ECO:0000313" key="2">
    <source>
        <dbReference type="Proteomes" id="UP001241472"/>
    </source>
</evidence>
<sequence length="69" mass="7483">MLVLRRVLDQFCETNQVPLDDPLAIAAAQELVRLWQSGDPTEAELASDLAHLTAARHGAAVPAGMELQF</sequence>
<dbReference type="EMBL" id="JAUSRF010000001">
    <property type="protein sequence ID" value="MDP9835583.1"/>
    <property type="molecule type" value="Genomic_DNA"/>
</dbReference>
<evidence type="ECO:0000313" key="1">
    <source>
        <dbReference type="EMBL" id="MDP9835583.1"/>
    </source>
</evidence>
<proteinExistence type="predicted"/>